<proteinExistence type="predicted"/>
<reference evidence="1" key="1">
    <citation type="submission" date="2021-06" db="EMBL/GenBank/DDBJ databases">
        <title>Parelaphostrongylus tenuis whole genome reference sequence.</title>
        <authorList>
            <person name="Garwood T.J."/>
            <person name="Larsen P.A."/>
            <person name="Fountain-Jones N.M."/>
            <person name="Garbe J.R."/>
            <person name="Macchietto M.G."/>
            <person name="Kania S.A."/>
            <person name="Gerhold R.W."/>
            <person name="Richards J.E."/>
            <person name="Wolf T.M."/>
        </authorList>
    </citation>
    <scope>NUCLEOTIDE SEQUENCE</scope>
    <source>
        <strain evidence="1">MNPRO001-30</strain>
        <tissue evidence="1">Meninges</tissue>
    </source>
</reference>
<dbReference type="EMBL" id="JAHQIW010006757">
    <property type="protein sequence ID" value="KAJ1370254.1"/>
    <property type="molecule type" value="Genomic_DNA"/>
</dbReference>
<dbReference type="Proteomes" id="UP001196413">
    <property type="component" value="Unassembled WGS sequence"/>
</dbReference>
<dbReference type="AlphaFoldDB" id="A0AAD5R664"/>
<sequence>MFYSTTASIQAQVFGIAASRNGARTSVSRLIMQKVTDVLERAGRRALLPDAVISSIMGQVNAAIVYEPYEPMQCQYVFPV</sequence>
<gene>
    <name evidence="1" type="ORF">KIN20_031943</name>
</gene>
<protein>
    <submittedName>
        <fullName evidence="1">Uncharacterized protein</fullName>
    </submittedName>
</protein>
<accession>A0AAD5R664</accession>
<name>A0AAD5R664_PARTN</name>
<keyword evidence="2" id="KW-1185">Reference proteome</keyword>
<organism evidence="1 2">
    <name type="scientific">Parelaphostrongylus tenuis</name>
    <name type="common">Meningeal worm</name>
    <dbReference type="NCBI Taxonomy" id="148309"/>
    <lineage>
        <taxon>Eukaryota</taxon>
        <taxon>Metazoa</taxon>
        <taxon>Ecdysozoa</taxon>
        <taxon>Nematoda</taxon>
        <taxon>Chromadorea</taxon>
        <taxon>Rhabditida</taxon>
        <taxon>Rhabditina</taxon>
        <taxon>Rhabditomorpha</taxon>
        <taxon>Strongyloidea</taxon>
        <taxon>Metastrongylidae</taxon>
        <taxon>Parelaphostrongylus</taxon>
    </lineage>
</organism>
<evidence type="ECO:0000313" key="2">
    <source>
        <dbReference type="Proteomes" id="UP001196413"/>
    </source>
</evidence>
<comment type="caution">
    <text evidence="1">The sequence shown here is derived from an EMBL/GenBank/DDBJ whole genome shotgun (WGS) entry which is preliminary data.</text>
</comment>
<evidence type="ECO:0000313" key="1">
    <source>
        <dbReference type="EMBL" id="KAJ1370254.1"/>
    </source>
</evidence>